<proteinExistence type="predicted"/>
<comment type="caution">
    <text evidence="2">The sequence shown here is derived from an EMBL/GenBank/DDBJ whole genome shotgun (WGS) entry which is preliminary data.</text>
</comment>
<keyword evidence="1" id="KW-0472">Membrane</keyword>
<name>A0A1G2R0F9_9BACT</name>
<dbReference type="InterPro" id="IPR012902">
    <property type="entry name" value="N_methyl_site"/>
</dbReference>
<evidence type="ECO:0008006" key="4">
    <source>
        <dbReference type="Google" id="ProtNLM"/>
    </source>
</evidence>
<dbReference type="NCBIfam" id="TIGR02436">
    <property type="entry name" value="four helix bundle protein"/>
    <property type="match status" value="1"/>
</dbReference>
<gene>
    <name evidence="2" type="ORF">A2672_02360</name>
</gene>
<dbReference type="InterPro" id="IPR036583">
    <property type="entry name" value="23S_rRNA_IVS_sf"/>
</dbReference>
<feature type="transmembrane region" description="Helical" evidence="1">
    <location>
        <begin position="102"/>
        <end position="121"/>
    </location>
</feature>
<protein>
    <recommendedName>
        <fullName evidence="4">Prepilin-type N-terminal cleavage/methylation domain-containing protein</fullName>
    </recommendedName>
</protein>
<dbReference type="InterPro" id="IPR012657">
    <property type="entry name" value="23S_rRNA-intervening_sequence"/>
</dbReference>
<dbReference type="STRING" id="1802448.A2672_02360"/>
<keyword evidence="1" id="KW-0812">Transmembrane</keyword>
<dbReference type="AlphaFoldDB" id="A0A1G2R0F9"/>
<organism evidence="2 3">
    <name type="scientific">Candidatus Wildermuthbacteria bacterium RIFCSPHIGHO2_01_FULL_49_22b</name>
    <dbReference type="NCBI Taxonomy" id="1802448"/>
    <lineage>
        <taxon>Bacteria</taxon>
        <taxon>Candidatus Wildermuthiibacteriota</taxon>
    </lineage>
</organism>
<reference evidence="2 3" key="1">
    <citation type="journal article" date="2016" name="Nat. Commun.">
        <title>Thousands of microbial genomes shed light on interconnected biogeochemical processes in an aquifer system.</title>
        <authorList>
            <person name="Anantharaman K."/>
            <person name="Brown C.T."/>
            <person name="Hug L.A."/>
            <person name="Sharon I."/>
            <person name="Castelle C.J."/>
            <person name="Probst A.J."/>
            <person name="Thomas B.C."/>
            <person name="Singh A."/>
            <person name="Wilkins M.J."/>
            <person name="Karaoz U."/>
            <person name="Brodie E.L."/>
            <person name="Williams K.H."/>
            <person name="Hubbard S.S."/>
            <person name="Banfield J.F."/>
        </authorList>
    </citation>
    <scope>NUCLEOTIDE SEQUENCE [LARGE SCALE GENOMIC DNA]</scope>
</reference>
<dbReference type="NCBIfam" id="TIGR02532">
    <property type="entry name" value="IV_pilin_GFxxxE"/>
    <property type="match status" value="1"/>
</dbReference>
<evidence type="ECO:0000256" key="1">
    <source>
        <dbReference type="SAM" id="Phobius"/>
    </source>
</evidence>
<dbReference type="Pfam" id="PF05635">
    <property type="entry name" value="23S_rRNA_IVP"/>
    <property type="match status" value="1"/>
</dbReference>
<dbReference type="Gene3D" id="1.20.1440.60">
    <property type="entry name" value="23S rRNA-intervening sequence"/>
    <property type="match status" value="1"/>
</dbReference>
<evidence type="ECO:0000313" key="2">
    <source>
        <dbReference type="EMBL" id="OHA66078.1"/>
    </source>
</evidence>
<dbReference type="EMBL" id="MHTT01000007">
    <property type="protein sequence ID" value="OHA66078.1"/>
    <property type="molecule type" value="Genomic_DNA"/>
</dbReference>
<keyword evidence="1" id="KW-1133">Transmembrane helix</keyword>
<dbReference type="Proteomes" id="UP000178065">
    <property type="component" value="Unassembled WGS sequence"/>
</dbReference>
<dbReference type="Pfam" id="PF07963">
    <property type="entry name" value="N_methyl"/>
    <property type="match status" value="1"/>
</dbReference>
<sequence length="276" mass="30805">MENHGFRFWEWTVYKDAREFQTRTNSLLKTLPPAERFALVNQGKRALNSVVLNIAESANKATDKEMKVFLNRARCSLNEFERFVNSQKSKVNSQRGFTIPELLVALLVFSLVIGGGANLLLSGIAAQRNSLAAQELLDQSSFAAEYMTRALRQAQKDLGDDCISPGTNYEITDGGRGIQFLDVQGVCRKFSLPPSVQAQRIKETPGPGLTFLTSDNLTVTSLRFSLQGESQEDELQPRVTFSFEIEAKGARPDSSPKLRFQTTVSQRNVDVYSKIQ</sequence>
<accession>A0A1G2R0F9</accession>
<evidence type="ECO:0000313" key="3">
    <source>
        <dbReference type="Proteomes" id="UP000178065"/>
    </source>
</evidence>
<dbReference type="SUPFAM" id="SSF158446">
    <property type="entry name" value="IVS-encoded protein-like"/>
    <property type="match status" value="1"/>
</dbReference>